<reference evidence="1 2" key="1">
    <citation type="submission" date="2020-08" db="EMBL/GenBank/DDBJ databases">
        <title>A Genomic Blueprint of the Chicken Gut Microbiome.</title>
        <authorList>
            <person name="Gilroy R."/>
            <person name="Ravi A."/>
            <person name="Getino M."/>
            <person name="Pursley I."/>
            <person name="Horton D.L."/>
            <person name="Alikhan N.-F."/>
            <person name="Baker D."/>
            <person name="Gharbi K."/>
            <person name="Hall N."/>
            <person name="Watson M."/>
            <person name="Adriaenssens E.M."/>
            <person name="Foster-Nyarko E."/>
            <person name="Jarju S."/>
            <person name="Secka A."/>
            <person name="Antonio M."/>
            <person name="Oren A."/>
            <person name="Chaudhuri R."/>
            <person name="La Ragione R.M."/>
            <person name="Hildebrand F."/>
            <person name="Pallen M.J."/>
        </authorList>
    </citation>
    <scope>NUCLEOTIDE SEQUENCE [LARGE SCALE GENOMIC DNA]</scope>
    <source>
        <strain evidence="1 2">N37</strain>
    </source>
</reference>
<dbReference type="Gene3D" id="3.10.450.150">
    <property type="entry name" value="enterococcus faecalis protein"/>
    <property type="match status" value="1"/>
</dbReference>
<organism evidence="1 2">
    <name type="scientific">Clostridium faecium</name>
    <dbReference type="NCBI Taxonomy" id="2762223"/>
    <lineage>
        <taxon>Bacteria</taxon>
        <taxon>Bacillati</taxon>
        <taxon>Bacillota</taxon>
        <taxon>Clostridia</taxon>
        <taxon>Eubacteriales</taxon>
        <taxon>Clostridiaceae</taxon>
        <taxon>Clostridium</taxon>
    </lineage>
</organism>
<evidence type="ECO:0008006" key="3">
    <source>
        <dbReference type="Google" id="ProtNLM"/>
    </source>
</evidence>
<dbReference type="RefSeq" id="WP_191739946.1">
    <property type="nucleotide sequence ID" value="NZ_JACSQB010000053.1"/>
</dbReference>
<name>A0ABR8YRU6_9CLOT</name>
<dbReference type="Proteomes" id="UP000627166">
    <property type="component" value="Unassembled WGS sequence"/>
</dbReference>
<dbReference type="EMBL" id="JACSQB010000053">
    <property type="protein sequence ID" value="MBD8046972.1"/>
    <property type="molecule type" value="Genomic_DNA"/>
</dbReference>
<protein>
    <recommendedName>
        <fullName evidence="3">DUF960 domain-containing protein</fullName>
    </recommendedName>
</protein>
<evidence type="ECO:0000313" key="1">
    <source>
        <dbReference type="EMBL" id="MBD8046972.1"/>
    </source>
</evidence>
<sequence>MFKKENRYVTRGVSDEVDIRLQLAMWTLIDILKDKGKVEIDYLQIFKLKKENRFIKIQHEQEIPKYKSVHMIDVDDIQLDNEVKIYVIDSEEYSTMLYPSEY</sequence>
<gene>
    <name evidence="1" type="ORF">H9637_07955</name>
</gene>
<dbReference type="Pfam" id="PF06124">
    <property type="entry name" value="DUF960"/>
    <property type="match status" value="1"/>
</dbReference>
<proteinExistence type="predicted"/>
<keyword evidence="2" id="KW-1185">Reference proteome</keyword>
<accession>A0ABR8YRU6</accession>
<evidence type="ECO:0000313" key="2">
    <source>
        <dbReference type="Proteomes" id="UP000627166"/>
    </source>
</evidence>
<comment type="caution">
    <text evidence="1">The sequence shown here is derived from an EMBL/GenBank/DDBJ whole genome shotgun (WGS) entry which is preliminary data.</text>
</comment>
<dbReference type="InterPro" id="IPR009303">
    <property type="entry name" value="DUF960"/>
</dbReference>